<dbReference type="NCBIfam" id="TIGR03619">
    <property type="entry name" value="F420_Rv2161c"/>
    <property type="match status" value="1"/>
</dbReference>
<dbReference type="Gene3D" id="3.20.20.30">
    <property type="entry name" value="Luciferase-like domain"/>
    <property type="match status" value="1"/>
</dbReference>
<dbReference type="InterPro" id="IPR051260">
    <property type="entry name" value="Diverse_substr_monoxygenases"/>
</dbReference>
<accession>A0ABU2SD21</accession>
<dbReference type="CDD" id="cd01097">
    <property type="entry name" value="Tetrahydromethanopterin_reductase"/>
    <property type="match status" value="1"/>
</dbReference>
<proteinExistence type="predicted"/>
<dbReference type="Proteomes" id="UP001183615">
    <property type="component" value="Unassembled WGS sequence"/>
</dbReference>
<evidence type="ECO:0000259" key="1">
    <source>
        <dbReference type="Pfam" id="PF00296"/>
    </source>
</evidence>
<evidence type="ECO:0000313" key="2">
    <source>
        <dbReference type="EMBL" id="MDT0446703.1"/>
    </source>
</evidence>
<gene>
    <name evidence="2" type="ORF">RM779_29515</name>
</gene>
<dbReference type="InterPro" id="IPR036661">
    <property type="entry name" value="Luciferase-like_sf"/>
</dbReference>
<dbReference type="PANTHER" id="PTHR30011">
    <property type="entry name" value="ALKANESULFONATE MONOOXYGENASE-RELATED"/>
    <property type="match status" value="1"/>
</dbReference>
<organism evidence="2 3">
    <name type="scientific">Streptomyces johnsoniae</name>
    <dbReference type="NCBI Taxonomy" id="3075532"/>
    <lineage>
        <taxon>Bacteria</taxon>
        <taxon>Bacillati</taxon>
        <taxon>Actinomycetota</taxon>
        <taxon>Actinomycetes</taxon>
        <taxon>Kitasatosporales</taxon>
        <taxon>Streptomycetaceae</taxon>
        <taxon>Streptomyces</taxon>
    </lineage>
</organism>
<comment type="caution">
    <text evidence="2">The sequence shown here is derived from an EMBL/GenBank/DDBJ whole genome shotgun (WGS) entry which is preliminary data.</text>
</comment>
<keyword evidence="3" id="KW-1185">Reference proteome</keyword>
<dbReference type="SUPFAM" id="SSF51679">
    <property type="entry name" value="Bacterial luciferase-like"/>
    <property type="match status" value="1"/>
</dbReference>
<protein>
    <submittedName>
        <fullName evidence="2">LLM class F420-dependent oxidoreductase</fullName>
        <ecNumber evidence="2">1.-.-.-</ecNumber>
    </submittedName>
</protein>
<dbReference type="EC" id="1.-.-.-" evidence="2"/>
<name>A0ABU2SD21_9ACTN</name>
<dbReference type="PANTHER" id="PTHR30011:SF32">
    <property type="entry name" value="CONSERVED PROTEIN"/>
    <property type="match status" value="1"/>
</dbReference>
<feature type="domain" description="Luciferase-like" evidence="1">
    <location>
        <begin position="17"/>
        <end position="231"/>
    </location>
</feature>
<reference evidence="3" key="1">
    <citation type="submission" date="2023-07" db="EMBL/GenBank/DDBJ databases">
        <title>30 novel species of actinomycetes from the DSMZ collection.</title>
        <authorList>
            <person name="Nouioui I."/>
        </authorList>
    </citation>
    <scope>NUCLEOTIDE SEQUENCE [LARGE SCALE GENOMIC DNA]</scope>
    <source>
        <strain evidence="3">DSM 41886</strain>
    </source>
</reference>
<sequence length="292" mass="31836">MDHGIVTFLTDYGIDPVQLGRAVEERGFGSLFLTEHTHIPTSRLTPWPVGAPEAQPLPRHYAHTFDPLAALAAIAATTQRIRLGTGVTLVNQHHPITLAKQVASVDRISGGRFELGVGPGWNAEEMANHGVDPARPLARMLEHVAAMRKIWTEEEPEFHGEFVDFDPIWSWPKPARRLPVLIGGVGPTVLDRVLSHGDGWLPLPLFTAEQLGARITTLRRRAADAGRTVNVTLYGGSPDALGPYQEAGVDRVLFELPDHENPDDILRELDRLAGFRPATGPAKPSGDRVGAD</sequence>
<dbReference type="GO" id="GO:0016491">
    <property type="term" value="F:oxidoreductase activity"/>
    <property type="evidence" value="ECO:0007669"/>
    <property type="project" value="UniProtKB-KW"/>
</dbReference>
<evidence type="ECO:0000313" key="3">
    <source>
        <dbReference type="Proteomes" id="UP001183615"/>
    </source>
</evidence>
<keyword evidence="2" id="KW-0560">Oxidoreductase</keyword>
<dbReference type="Pfam" id="PF00296">
    <property type="entry name" value="Bac_luciferase"/>
    <property type="match status" value="1"/>
</dbReference>
<dbReference type="RefSeq" id="WP_311620852.1">
    <property type="nucleotide sequence ID" value="NZ_JAVREV010000021.1"/>
</dbReference>
<dbReference type="EMBL" id="JAVREV010000021">
    <property type="protein sequence ID" value="MDT0446703.1"/>
    <property type="molecule type" value="Genomic_DNA"/>
</dbReference>
<dbReference type="InterPro" id="IPR019921">
    <property type="entry name" value="Lucif-like_OxRdtase_Rv2161c"/>
</dbReference>
<dbReference type="InterPro" id="IPR011251">
    <property type="entry name" value="Luciferase-like_dom"/>
</dbReference>